<evidence type="ECO:0000313" key="1">
    <source>
        <dbReference type="EMBL" id="MBX72101.1"/>
    </source>
</evidence>
<dbReference type="AlphaFoldDB" id="A0A2P2QYV6"/>
<name>A0A2P2QYV6_RHIMU</name>
<sequence length="49" mass="5860">MTRQRCNHCRSLLHMQRHFFICLSLLWIGDSRDSKLQIYPAKMLKAALQ</sequence>
<organism evidence="1">
    <name type="scientific">Rhizophora mucronata</name>
    <name type="common">Asiatic mangrove</name>
    <dbReference type="NCBI Taxonomy" id="61149"/>
    <lineage>
        <taxon>Eukaryota</taxon>
        <taxon>Viridiplantae</taxon>
        <taxon>Streptophyta</taxon>
        <taxon>Embryophyta</taxon>
        <taxon>Tracheophyta</taxon>
        <taxon>Spermatophyta</taxon>
        <taxon>Magnoliopsida</taxon>
        <taxon>eudicotyledons</taxon>
        <taxon>Gunneridae</taxon>
        <taxon>Pentapetalae</taxon>
        <taxon>rosids</taxon>
        <taxon>fabids</taxon>
        <taxon>Malpighiales</taxon>
        <taxon>Rhizophoraceae</taxon>
        <taxon>Rhizophora</taxon>
    </lineage>
</organism>
<protein>
    <submittedName>
        <fullName evidence="1">Uncharacterized protein</fullName>
    </submittedName>
</protein>
<reference evidence="1" key="1">
    <citation type="submission" date="2018-02" db="EMBL/GenBank/DDBJ databases">
        <title>Rhizophora mucronata_Transcriptome.</title>
        <authorList>
            <person name="Meera S.P."/>
            <person name="Sreeshan A."/>
            <person name="Augustine A."/>
        </authorList>
    </citation>
    <scope>NUCLEOTIDE SEQUENCE</scope>
    <source>
        <tissue evidence="1">Leaf</tissue>
    </source>
</reference>
<accession>A0A2P2QYV6</accession>
<dbReference type="EMBL" id="GGEC01091617">
    <property type="protein sequence ID" value="MBX72101.1"/>
    <property type="molecule type" value="Transcribed_RNA"/>
</dbReference>
<proteinExistence type="predicted"/>